<feature type="transmembrane region" description="Helical" evidence="1">
    <location>
        <begin position="7"/>
        <end position="32"/>
    </location>
</feature>
<name>A0A8J2BHE4_9BACT</name>
<evidence type="ECO:0000256" key="1">
    <source>
        <dbReference type="SAM" id="Phobius"/>
    </source>
</evidence>
<keyword evidence="3" id="KW-1185">Reference proteome</keyword>
<keyword evidence="1" id="KW-0472">Membrane</keyword>
<keyword evidence="1" id="KW-0812">Transmembrane</keyword>
<dbReference type="Proteomes" id="UP000663859">
    <property type="component" value="Unassembled WGS sequence"/>
</dbReference>
<dbReference type="AlphaFoldDB" id="A0A8J2BHE4"/>
<accession>A0A8J2BHE4</accession>
<evidence type="ECO:0000313" key="2">
    <source>
        <dbReference type="EMBL" id="CAF0694640.1"/>
    </source>
</evidence>
<keyword evidence="1" id="KW-1133">Transmembrane helix</keyword>
<evidence type="ECO:0000313" key="3">
    <source>
        <dbReference type="Proteomes" id="UP000663859"/>
    </source>
</evidence>
<reference evidence="2" key="1">
    <citation type="submission" date="2021-02" db="EMBL/GenBank/DDBJ databases">
        <authorList>
            <person name="Cremers G."/>
            <person name="Picone N."/>
        </authorList>
    </citation>
    <scope>NUCLEOTIDE SEQUENCE</scope>
    <source>
        <strain evidence="2">PQ17</strain>
    </source>
</reference>
<organism evidence="2 3">
    <name type="scientific">Candidatus Methylacidithermus pantelleriae</name>
    <dbReference type="NCBI Taxonomy" id="2744239"/>
    <lineage>
        <taxon>Bacteria</taxon>
        <taxon>Pseudomonadati</taxon>
        <taxon>Verrucomicrobiota</taxon>
        <taxon>Methylacidiphilae</taxon>
        <taxon>Methylacidiphilales</taxon>
        <taxon>Methylacidiphilaceae</taxon>
        <taxon>Candidatus Methylacidithermus</taxon>
    </lineage>
</organism>
<dbReference type="EMBL" id="CAJNOB010000009">
    <property type="protein sequence ID" value="CAF0694640.1"/>
    <property type="molecule type" value="Genomic_DNA"/>
</dbReference>
<comment type="caution">
    <text evidence="2">The sequence shown here is derived from an EMBL/GenBank/DDBJ whole genome shotgun (WGS) entry which is preliminary data.</text>
</comment>
<proteinExistence type="predicted"/>
<protein>
    <submittedName>
        <fullName evidence="2">Uncharacterized protein</fullName>
    </submittedName>
</protein>
<gene>
    <name evidence="2" type="ORF">MPNT_170019</name>
</gene>
<sequence length="38" mass="4241">MTDRFPATVFFLEGALGCLFSSWVFVAGLFFVSLESTF</sequence>